<dbReference type="InterPro" id="IPR027417">
    <property type="entry name" value="P-loop_NTPase"/>
</dbReference>
<protein>
    <submittedName>
        <fullName evidence="1">Putative capsular polysaccharide biosynthesis protein</fullName>
    </submittedName>
</protein>
<reference evidence="2" key="1">
    <citation type="submission" date="2017-09" db="EMBL/GenBank/DDBJ databases">
        <authorList>
            <person name="Regsiter A."/>
            <person name="William W."/>
        </authorList>
    </citation>
    <scope>NUCLEOTIDE SEQUENCE [LARGE SCALE GENOMIC DNA]</scope>
    <source>
        <strain evidence="2">500-1</strain>
    </source>
</reference>
<accession>A0A2C8FAH8</accession>
<evidence type="ECO:0000313" key="2">
    <source>
        <dbReference type="Proteomes" id="UP000219215"/>
    </source>
</evidence>
<keyword evidence="2" id="KW-1185">Reference proteome</keyword>
<dbReference type="EMBL" id="LT907975">
    <property type="protein sequence ID" value="SOB58885.1"/>
    <property type="molecule type" value="Genomic_DNA"/>
</dbReference>
<dbReference type="InterPro" id="IPR005331">
    <property type="entry name" value="Sulfotransferase"/>
</dbReference>
<name>A0A2C8FAH8_9BACT</name>
<dbReference type="Proteomes" id="UP000219215">
    <property type="component" value="Chromosome DPRO"/>
</dbReference>
<dbReference type="RefSeq" id="WP_097011858.1">
    <property type="nucleotide sequence ID" value="NZ_LT907975.1"/>
</dbReference>
<dbReference type="GO" id="GO:0016020">
    <property type="term" value="C:membrane"/>
    <property type="evidence" value="ECO:0007669"/>
    <property type="project" value="InterPro"/>
</dbReference>
<proteinExistence type="predicted"/>
<dbReference type="OrthoDB" id="1407035at2"/>
<dbReference type="InterPro" id="IPR053259">
    <property type="entry name" value="Golvesin-related_Golgi"/>
</dbReference>
<dbReference type="SUPFAM" id="SSF52540">
    <property type="entry name" value="P-loop containing nucleoside triphosphate hydrolases"/>
    <property type="match status" value="1"/>
</dbReference>
<dbReference type="Gene3D" id="3.40.50.300">
    <property type="entry name" value="P-loop containing nucleotide triphosphate hydrolases"/>
    <property type="match status" value="1"/>
</dbReference>
<dbReference type="KEGG" id="pprf:DPRO_1982"/>
<organism evidence="1 2">
    <name type="scientific">Pseudodesulfovibrio profundus</name>
    <dbReference type="NCBI Taxonomy" id="57320"/>
    <lineage>
        <taxon>Bacteria</taxon>
        <taxon>Pseudomonadati</taxon>
        <taxon>Thermodesulfobacteriota</taxon>
        <taxon>Desulfovibrionia</taxon>
        <taxon>Desulfovibrionales</taxon>
        <taxon>Desulfovibrionaceae</taxon>
    </lineage>
</organism>
<dbReference type="PANTHER" id="PTHR32301:SF6">
    <property type="entry name" value="GOLVESIN-RELATED"/>
    <property type="match status" value="1"/>
</dbReference>
<dbReference type="GO" id="GO:0008146">
    <property type="term" value="F:sulfotransferase activity"/>
    <property type="evidence" value="ECO:0007669"/>
    <property type="project" value="InterPro"/>
</dbReference>
<sequence>MKQPFFFLHIPKTAGTTMNAVLDDNFDQSRIFDLYTDDQREKLRETTYEDLAQYDLVRGHVFIVNFEDILDGPIPFNMFTFLRDPVKRVISEYHFLKSWPKSHLYRFLNDNDISLTEYVTSNRPELRMRGRNSMVNSLSGVGHATIEDGLEAALHHLKDRFFCFGILERFDESLLMLNNYLKFDRCFYERQNVHAKRAHYPVSPAEVALIEEHNQADIALYDRACIEFDRRVKLLGKGFQSELRLFQKVNQRFQNVSRLIMEREGMETGDFLNAK</sequence>
<dbReference type="Pfam" id="PF03567">
    <property type="entry name" value="Sulfotransfer_2"/>
    <property type="match status" value="1"/>
</dbReference>
<evidence type="ECO:0000313" key="1">
    <source>
        <dbReference type="EMBL" id="SOB58885.1"/>
    </source>
</evidence>
<dbReference type="AlphaFoldDB" id="A0A2C8FAH8"/>
<dbReference type="PANTHER" id="PTHR32301">
    <property type="entry name" value="COUNTIN RECEPTOR CNR3-RELATED"/>
    <property type="match status" value="1"/>
</dbReference>
<gene>
    <name evidence="1" type="ORF">DPRO_1982</name>
</gene>